<dbReference type="InterPro" id="IPR017438">
    <property type="entry name" value="ATP-NAD_kinase_N"/>
</dbReference>
<dbReference type="GO" id="GO:0005524">
    <property type="term" value="F:ATP binding"/>
    <property type="evidence" value="ECO:0007669"/>
    <property type="project" value="UniProtKB-KW"/>
</dbReference>
<dbReference type="SUPFAM" id="SSF111331">
    <property type="entry name" value="NAD kinase/diacylglycerol kinase-like"/>
    <property type="match status" value="1"/>
</dbReference>
<dbReference type="RefSeq" id="WP_164472423.1">
    <property type="nucleotide sequence ID" value="NZ_CP033896.1"/>
</dbReference>
<evidence type="ECO:0000313" key="10">
    <source>
        <dbReference type="EMBL" id="AZA14097.1"/>
    </source>
</evidence>
<keyword evidence="6" id="KW-0067">ATP-binding</keyword>
<dbReference type="GO" id="GO:0005886">
    <property type="term" value="C:plasma membrane"/>
    <property type="evidence" value="ECO:0007669"/>
    <property type="project" value="TreeGrafter"/>
</dbReference>
<evidence type="ECO:0000256" key="3">
    <source>
        <dbReference type="ARBA" id="ARBA00022679"/>
    </source>
</evidence>
<protein>
    <submittedName>
        <fullName evidence="10">Diacylglycerol kinase</fullName>
        <ecNumber evidence="10">2.7.1.107</ecNumber>
    </submittedName>
</protein>
<dbReference type="EC" id="2.7.1.107" evidence="10"/>
<comment type="cofactor">
    <cofactor evidence="1">
        <name>Mg(2+)</name>
        <dbReference type="ChEBI" id="CHEBI:18420"/>
    </cofactor>
</comment>
<evidence type="ECO:0000313" key="11">
    <source>
        <dbReference type="Proteomes" id="UP000269019"/>
    </source>
</evidence>
<dbReference type="Gene3D" id="2.60.200.40">
    <property type="match status" value="1"/>
</dbReference>
<name>A0A3G6J7R3_9CORY</name>
<dbReference type="PANTHER" id="PTHR12358:SF106">
    <property type="entry name" value="LIPID KINASE YEGS"/>
    <property type="match status" value="1"/>
</dbReference>
<evidence type="ECO:0000256" key="2">
    <source>
        <dbReference type="ARBA" id="ARBA00005983"/>
    </source>
</evidence>
<sequence length="335" mass="36051">MPNYPIGFEPVGTVALLTNPRSGRGSARHATELALEVFDKRGVNAIAFNATSPEDTGRILQRALADLDFDAIAVCGGDGMLNKVLQETANTGIPIGIVPAGSGNDTGRHLRIPFDPAAAADVIADGFVTTTDLGLITNEAGQSMWFASVLSCGQDAYWTARASEYNWVRGPSKFHVAILEGLARFQSHKFRIELEGVHTLPHLSTEDRLRMEVRDGVVEEGGKLVLERTMYFASFGNTRSYGAGKIICPQADHHDGLLDLTIIEDEAIVPGIFQAPAFVRGDHANIPWVTSYQCQRATVFSDVDIPAHGDGEPMLVNPFTVEAVPAAGRFIVPAP</sequence>
<dbReference type="PANTHER" id="PTHR12358">
    <property type="entry name" value="SPHINGOSINE KINASE"/>
    <property type="match status" value="1"/>
</dbReference>
<dbReference type="Pfam" id="PF00781">
    <property type="entry name" value="DAGK_cat"/>
    <property type="match status" value="1"/>
</dbReference>
<dbReference type="PROSITE" id="PS50146">
    <property type="entry name" value="DAGK"/>
    <property type="match status" value="1"/>
</dbReference>
<dbReference type="Pfam" id="PF19279">
    <property type="entry name" value="YegS_C"/>
    <property type="match status" value="1"/>
</dbReference>
<evidence type="ECO:0000256" key="6">
    <source>
        <dbReference type="ARBA" id="ARBA00022840"/>
    </source>
</evidence>
<keyword evidence="5 10" id="KW-0418">Kinase</keyword>
<reference evidence="10 11" key="1">
    <citation type="submission" date="2018-11" db="EMBL/GenBank/DDBJ databases">
        <authorList>
            <person name="Kleinhagauer T."/>
            <person name="Glaeser S.P."/>
            <person name="Spergser J."/>
            <person name="Ruckert C."/>
            <person name="Kaempfer P."/>
            <person name="Busse H.-J."/>
        </authorList>
    </citation>
    <scope>NUCLEOTIDE SEQUENCE [LARGE SCALE GENOMIC DNA]</scope>
    <source>
        <strain evidence="10 11">200CH</strain>
    </source>
</reference>
<dbReference type="GO" id="GO:0004143">
    <property type="term" value="F:ATP-dependent diacylglycerol kinase activity"/>
    <property type="evidence" value="ECO:0007669"/>
    <property type="project" value="UniProtKB-EC"/>
</dbReference>
<evidence type="ECO:0000256" key="4">
    <source>
        <dbReference type="ARBA" id="ARBA00022741"/>
    </source>
</evidence>
<dbReference type="InterPro" id="IPR016064">
    <property type="entry name" value="NAD/diacylglycerol_kinase_sf"/>
</dbReference>
<gene>
    <name evidence="10" type="primary">dagK3</name>
    <name evidence="10" type="ORF">CCHOA_08540</name>
</gene>
<dbReference type="SMART" id="SM00046">
    <property type="entry name" value="DAGKc"/>
    <property type="match status" value="1"/>
</dbReference>
<evidence type="ECO:0000256" key="8">
    <source>
        <dbReference type="ARBA" id="ARBA00023264"/>
    </source>
</evidence>
<keyword evidence="4" id="KW-0547">Nucleotide-binding</keyword>
<keyword evidence="11" id="KW-1185">Reference proteome</keyword>
<keyword evidence="7" id="KW-0443">Lipid metabolism</keyword>
<proteinExistence type="inferred from homology"/>
<dbReference type="KEGG" id="ccho:CCHOA_08540"/>
<dbReference type="Proteomes" id="UP000269019">
    <property type="component" value="Chromosome"/>
</dbReference>
<keyword evidence="7" id="KW-0444">Lipid biosynthesis</keyword>
<accession>A0A3G6J7R3</accession>
<evidence type="ECO:0000256" key="7">
    <source>
        <dbReference type="ARBA" id="ARBA00023209"/>
    </source>
</evidence>
<organism evidence="10 11">
    <name type="scientific">Corynebacterium choanae</name>
    <dbReference type="NCBI Taxonomy" id="1862358"/>
    <lineage>
        <taxon>Bacteria</taxon>
        <taxon>Bacillati</taxon>
        <taxon>Actinomycetota</taxon>
        <taxon>Actinomycetes</taxon>
        <taxon>Mycobacteriales</taxon>
        <taxon>Corynebacteriaceae</taxon>
        <taxon>Corynebacterium</taxon>
    </lineage>
</organism>
<dbReference type="EMBL" id="CP033896">
    <property type="protein sequence ID" value="AZA14097.1"/>
    <property type="molecule type" value="Genomic_DNA"/>
</dbReference>
<dbReference type="GO" id="GO:0008654">
    <property type="term" value="P:phospholipid biosynthetic process"/>
    <property type="evidence" value="ECO:0007669"/>
    <property type="project" value="UniProtKB-KW"/>
</dbReference>
<dbReference type="InterPro" id="IPR045540">
    <property type="entry name" value="YegS/DAGK_C"/>
</dbReference>
<dbReference type="AlphaFoldDB" id="A0A3G6J7R3"/>
<feature type="domain" description="DAGKc" evidence="9">
    <location>
        <begin position="9"/>
        <end position="140"/>
    </location>
</feature>
<evidence type="ECO:0000256" key="5">
    <source>
        <dbReference type="ARBA" id="ARBA00022777"/>
    </source>
</evidence>
<dbReference type="InterPro" id="IPR050187">
    <property type="entry name" value="Lipid_Phosphate_FormReg"/>
</dbReference>
<evidence type="ECO:0000256" key="1">
    <source>
        <dbReference type="ARBA" id="ARBA00001946"/>
    </source>
</evidence>
<keyword evidence="3 10" id="KW-0808">Transferase</keyword>
<comment type="similarity">
    <text evidence="2">Belongs to the diacylglycerol/lipid kinase family.</text>
</comment>
<keyword evidence="8" id="KW-1208">Phospholipid metabolism</keyword>
<dbReference type="InterPro" id="IPR001206">
    <property type="entry name" value="Diacylglycerol_kinase_cat_dom"/>
</dbReference>
<keyword evidence="7" id="KW-0594">Phospholipid biosynthesis</keyword>
<dbReference type="Gene3D" id="3.40.50.10330">
    <property type="entry name" value="Probable inorganic polyphosphate/atp-NAD kinase, domain 1"/>
    <property type="match status" value="1"/>
</dbReference>
<evidence type="ECO:0000259" key="9">
    <source>
        <dbReference type="PROSITE" id="PS50146"/>
    </source>
</evidence>